<dbReference type="OrthoDB" id="10500726at2759"/>
<organism evidence="2 3">
    <name type="scientific">Brachionus plicatilis</name>
    <name type="common">Marine rotifer</name>
    <name type="synonym">Brachionus muelleri</name>
    <dbReference type="NCBI Taxonomy" id="10195"/>
    <lineage>
        <taxon>Eukaryota</taxon>
        <taxon>Metazoa</taxon>
        <taxon>Spiralia</taxon>
        <taxon>Gnathifera</taxon>
        <taxon>Rotifera</taxon>
        <taxon>Eurotatoria</taxon>
        <taxon>Monogononta</taxon>
        <taxon>Pseudotrocha</taxon>
        <taxon>Ploima</taxon>
        <taxon>Brachionidae</taxon>
        <taxon>Brachionus</taxon>
    </lineage>
</organism>
<keyword evidence="1" id="KW-0175">Coiled coil</keyword>
<comment type="caution">
    <text evidence="2">The sequence shown here is derived from an EMBL/GenBank/DDBJ whole genome shotgun (WGS) entry which is preliminary data.</text>
</comment>
<evidence type="ECO:0000313" key="2">
    <source>
        <dbReference type="EMBL" id="RNA02430.1"/>
    </source>
</evidence>
<evidence type="ECO:0000313" key="3">
    <source>
        <dbReference type="Proteomes" id="UP000276133"/>
    </source>
</evidence>
<name>A0A3M7PTN5_BRAPC</name>
<gene>
    <name evidence="2" type="ORF">BpHYR1_027044</name>
</gene>
<reference evidence="2 3" key="1">
    <citation type="journal article" date="2018" name="Sci. Rep.">
        <title>Genomic signatures of local adaptation to the degree of environmental predictability in rotifers.</title>
        <authorList>
            <person name="Franch-Gras L."/>
            <person name="Hahn C."/>
            <person name="Garcia-Roger E.M."/>
            <person name="Carmona M.J."/>
            <person name="Serra M."/>
            <person name="Gomez A."/>
        </authorList>
    </citation>
    <scope>NUCLEOTIDE SEQUENCE [LARGE SCALE GENOMIC DNA]</scope>
    <source>
        <strain evidence="2">HYR1</strain>
    </source>
</reference>
<keyword evidence="3" id="KW-1185">Reference proteome</keyword>
<dbReference type="EMBL" id="REGN01008891">
    <property type="protein sequence ID" value="RNA02430.1"/>
    <property type="molecule type" value="Genomic_DNA"/>
</dbReference>
<dbReference type="AlphaFoldDB" id="A0A3M7PTN5"/>
<proteinExistence type="predicted"/>
<evidence type="ECO:0000256" key="1">
    <source>
        <dbReference type="SAM" id="Coils"/>
    </source>
</evidence>
<feature type="coiled-coil region" evidence="1">
    <location>
        <begin position="132"/>
        <end position="166"/>
    </location>
</feature>
<protein>
    <submittedName>
        <fullName evidence="2">Uncharacterized protein</fullName>
    </submittedName>
</protein>
<sequence length="263" mass="31547">MNCLNHNCLKINLENEYFKEKLTEFYKENKKLKEELSKFKNYSKSTTAVQTDTIQLSQKDYKTNSTNKCTVCKTNLKQKNISKNSSDQSESNLEKYNQVNKKSYVKLCEMHQNLLKKYEDEVNSNAVKLDLVNKMKVELDKYESRCKFYENEMNSLRKKIDNMHEIELKNKQLLIDLESYKYKCQSYQENLKLFDDDFFIDIENLKNNYDKAVKLNNYYKKLLEKNKIQDVKNKDFKIDEFGTNQNEKCSKIKQFTKEIIENL</sequence>
<dbReference type="Proteomes" id="UP000276133">
    <property type="component" value="Unassembled WGS sequence"/>
</dbReference>
<accession>A0A3M7PTN5</accession>